<sequence length="125" mass="13777">MEVALGHFDDELPCDVELANLGDRIDEERVGGVGERGVGEGFGVVEEGEGYLGMVLEAEEDLEEKVGGEGDAVELEARFGGVEGVVVLQQEIRHQFGVFGFTWWRWTGTEAAEEERRKEGTLTEF</sequence>
<reference evidence="1 2" key="1">
    <citation type="journal article" date="2023" name="Life. Sci Alliance">
        <title>Evolutionary insights into 3D genome organization and epigenetic landscape of Vigna mungo.</title>
        <authorList>
            <person name="Junaid A."/>
            <person name="Singh B."/>
            <person name="Bhatia S."/>
        </authorList>
    </citation>
    <scope>NUCLEOTIDE SEQUENCE [LARGE SCALE GENOMIC DNA]</scope>
    <source>
        <strain evidence="1">Urdbean</strain>
    </source>
</reference>
<keyword evidence="2" id="KW-1185">Reference proteome</keyword>
<evidence type="ECO:0000313" key="2">
    <source>
        <dbReference type="Proteomes" id="UP001374535"/>
    </source>
</evidence>
<evidence type="ECO:0000313" key="1">
    <source>
        <dbReference type="EMBL" id="WVZ12161.1"/>
    </source>
</evidence>
<protein>
    <submittedName>
        <fullName evidence="1">Uncharacterized protein</fullName>
    </submittedName>
</protein>
<dbReference type="AlphaFoldDB" id="A0AAQ3NLM1"/>
<organism evidence="1 2">
    <name type="scientific">Vigna mungo</name>
    <name type="common">Black gram</name>
    <name type="synonym">Phaseolus mungo</name>
    <dbReference type="NCBI Taxonomy" id="3915"/>
    <lineage>
        <taxon>Eukaryota</taxon>
        <taxon>Viridiplantae</taxon>
        <taxon>Streptophyta</taxon>
        <taxon>Embryophyta</taxon>
        <taxon>Tracheophyta</taxon>
        <taxon>Spermatophyta</taxon>
        <taxon>Magnoliopsida</taxon>
        <taxon>eudicotyledons</taxon>
        <taxon>Gunneridae</taxon>
        <taxon>Pentapetalae</taxon>
        <taxon>rosids</taxon>
        <taxon>fabids</taxon>
        <taxon>Fabales</taxon>
        <taxon>Fabaceae</taxon>
        <taxon>Papilionoideae</taxon>
        <taxon>50 kb inversion clade</taxon>
        <taxon>NPAAA clade</taxon>
        <taxon>indigoferoid/millettioid clade</taxon>
        <taxon>Phaseoleae</taxon>
        <taxon>Vigna</taxon>
    </lineage>
</organism>
<accession>A0AAQ3NLM1</accession>
<gene>
    <name evidence="1" type="ORF">V8G54_016691</name>
</gene>
<proteinExistence type="predicted"/>
<dbReference type="EMBL" id="CP144696">
    <property type="protein sequence ID" value="WVZ12161.1"/>
    <property type="molecule type" value="Genomic_DNA"/>
</dbReference>
<dbReference type="Proteomes" id="UP001374535">
    <property type="component" value="Chromosome 5"/>
</dbReference>
<name>A0AAQ3NLM1_VIGMU</name>